<accession>A0A7H8N1G4</accession>
<dbReference type="AlphaFoldDB" id="A0A7H8N1G4"/>
<reference evidence="2 4" key="1">
    <citation type="submission" date="2020-06" db="EMBL/GenBank/DDBJ databases">
        <title>Genome mining for natural products.</title>
        <authorList>
            <person name="Zhang B."/>
            <person name="Shi J."/>
            <person name="Ge H."/>
        </authorList>
    </citation>
    <scope>NUCLEOTIDE SEQUENCE [LARGE SCALE GENOMIC DNA]</scope>
    <source>
        <strain evidence="2 4">NA00687</strain>
    </source>
</reference>
<dbReference type="Pfam" id="PF06527">
    <property type="entry name" value="TniQ"/>
    <property type="match status" value="1"/>
</dbReference>
<keyword evidence="4" id="KW-1185">Reference proteome</keyword>
<organism evidence="2 4">
    <name type="scientific">Streptomyces buecherae</name>
    <dbReference type="NCBI Taxonomy" id="2763006"/>
    <lineage>
        <taxon>Bacteria</taxon>
        <taxon>Bacillati</taxon>
        <taxon>Actinomycetota</taxon>
        <taxon>Actinomycetes</taxon>
        <taxon>Kitasatosporales</taxon>
        <taxon>Streptomycetaceae</taxon>
        <taxon>Streptomyces</taxon>
    </lineage>
</organism>
<dbReference type="EMBL" id="CP054929">
    <property type="protein sequence ID" value="QKW54088.1"/>
    <property type="molecule type" value="Genomic_DNA"/>
</dbReference>
<sequence>MLISEPVAALPRRVVPIHGETLASYLWRLAEHNGMAFEELARHIGAPRTIGQADPRIEEVRLGPVAQQRLAQVSGRSVGQLERALPSWAHSRISARARRQVQIEAWPLDQAPVQACSLCVAGHGERPVWRVSGEQWAVCTRHGRWTGTAGGRFQVGLSELPDVVDAQVRRVRLQRRTGLYARALMADAQQVAVYWWQCRQMGARGVWRRRQDVLGVDRSALWAVPLVVYPEAVIVAEAMAVRERQRAMGRSFAGGPAGWTTGRWVAWVGERLGMAEEMAEGGHRALEAWLMAHRNTVPVVERLARREGRAVARSVPLALMEPHRVVPSNGPLEQASCLPWRLGSPMTGVPLWG</sequence>
<dbReference type="EMBL" id="CP054929">
    <property type="protein sequence ID" value="QKW48242.1"/>
    <property type="molecule type" value="Genomic_DNA"/>
</dbReference>
<evidence type="ECO:0000259" key="1">
    <source>
        <dbReference type="Pfam" id="PF06527"/>
    </source>
</evidence>
<proteinExistence type="predicted"/>
<evidence type="ECO:0000313" key="4">
    <source>
        <dbReference type="Proteomes" id="UP000509303"/>
    </source>
</evidence>
<evidence type="ECO:0000313" key="2">
    <source>
        <dbReference type="EMBL" id="QKW48242.1"/>
    </source>
</evidence>
<evidence type="ECO:0000313" key="3">
    <source>
        <dbReference type="EMBL" id="QKW54088.1"/>
    </source>
</evidence>
<dbReference type="Proteomes" id="UP000509303">
    <property type="component" value="Chromosome"/>
</dbReference>
<gene>
    <name evidence="2" type="ORF">HUT08_00315</name>
    <name evidence="3" type="ORF">HUT08_36110</name>
</gene>
<feature type="domain" description="TniQ" evidence="1">
    <location>
        <begin position="11"/>
        <end position="143"/>
    </location>
</feature>
<dbReference type="InterPro" id="IPR009492">
    <property type="entry name" value="TniQ"/>
</dbReference>
<dbReference type="RefSeq" id="WP_176159939.1">
    <property type="nucleotide sequence ID" value="NZ_CP054929.1"/>
</dbReference>
<name>A0A7H8N1G4_9ACTN</name>
<protein>
    <submittedName>
        <fullName evidence="2">TniQ family protein</fullName>
    </submittedName>
</protein>